<name>A0A2A2H980_METBR</name>
<proteinExistence type="predicted"/>
<dbReference type="SUPFAM" id="SSF55874">
    <property type="entry name" value="ATPase domain of HSP90 chaperone/DNA topoisomerase II/histidine kinase"/>
    <property type="match status" value="1"/>
</dbReference>
<gene>
    <name evidence="1" type="ORF">ASJ80_13515</name>
</gene>
<dbReference type="Pfam" id="PF13589">
    <property type="entry name" value="HATPase_c_3"/>
    <property type="match status" value="1"/>
</dbReference>
<comment type="caution">
    <text evidence="1">The sequence shown here is derived from an EMBL/GenBank/DDBJ whole genome shotgun (WGS) entry which is preliminary data.</text>
</comment>
<dbReference type="EMBL" id="LMVM01000001">
    <property type="protein sequence ID" value="PAV05876.1"/>
    <property type="molecule type" value="Genomic_DNA"/>
</dbReference>
<dbReference type="Proteomes" id="UP000217784">
    <property type="component" value="Unassembled WGS sequence"/>
</dbReference>
<organism evidence="1 2">
    <name type="scientific">Methanobacterium bryantii</name>
    <dbReference type="NCBI Taxonomy" id="2161"/>
    <lineage>
        <taxon>Archaea</taxon>
        <taxon>Methanobacteriati</taxon>
        <taxon>Methanobacteriota</taxon>
        <taxon>Methanomada group</taxon>
        <taxon>Methanobacteria</taxon>
        <taxon>Methanobacteriales</taxon>
        <taxon>Methanobacteriaceae</taxon>
        <taxon>Methanobacterium</taxon>
    </lineage>
</organism>
<dbReference type="Gene3D" id="3.30.565.10">
    <property type="entry name" value="Histidine kinase-like ATPase, C-terminal domain"/>
    <property type="match status" value="1"/>
</dbReference>
<evidence type="ECO:0000313" key="1">
    <source>
        <dbReference type="EMBL" id="PAV05876.1"/>
    </source>
</evidence>
<dbReference type="InterPro" id="IPR036890">
    <property type="entry name" value="HATPase_C_sf"/>
</dbReference>
<protein>
    <recommendedName>
        <fullName evidence="3">ATP-binding protein</fullName>
    </recommendedName>
</protein>
<reference evidence="1 2" key="1">
    <citation type="journal article" date="2017" name="BMC Genomics">
        <title>Genomic analysis of methanogenic archaea reveals a shift towards energy conservation.</title>
        <authorList>
            <person name="Gilmore S.P."/>
            <person name="Henske J.K."/>
            <person name="Sexton J.A."/>
            <person name="Solomon K.V."/>
            <person name="Seppala S."/>
            <person name="Yoo J.I."/>
            <person name="Huyett L.M."/>
            <person name="Pressman A."/>
            <person name="Cogan J.Z."/>
            <person name="Kivenson V."/>
            <person name="Peng X."/>
            <person name="Tan Y."/>
            <person name="Valentine D.L."/>
            <person name="O'Malley M.A."/>
        </authorList>
    </citation>
    <scope>NUCLEOTIDE SEQUENCE [LARGE SCALE GENOMIC DNA]</scope>
    <source>
        <strain evidence="1 2">M.o.H.</strain>
    </source>
</reference>
<dbReference type="AlphaFoldDB" id="A0A2A2H980"/>
<sequence length="621" mass="71820">MARNTFGPEVTEKAFKENTKHIVSDPFNAIIELISNSWDAGAEKIIITWPDERGEEVILEDNGEGMTETEFREIYPKMSYSRLKVKGKEVYFRRKREGYREAYGKHGKGRFAPFCFADSFIVETWKNGQSSKFKIKRDKESGFIIELVETVPKEDSGTKIYFKLNENYRDSEKIKKEIGARFLTDPLFSITINGKKIEFDDLEDNLDEIPCKIDNETVKILKIKSNQKSRNTHFHGVTWILGKRRIKTTKWNKILDGRIEEAKQYAYVIHSDILKDELNETMSDFSKSDNSIRIQNKIMGCIKKSVSKIMAEERNNIKKKIITDNLSHIKAMGSIDQDEVGQFISELQEVRTAINPTDLKAATEVFIKIKQSKNGEKLFHQLNKLTIKDFDILSEILEKWTIKEARVVLGLIRSRLDLIEELELKCDNPTTLELQELQPLFEDGLWIFGPEYESIEFTSNKSLTTVVISLLKKKGIKIKESRLRPDFVVLPDSAISFHSCNEIDKILFIELKRGGFKVDLDERTQVEKYINILVNEGAISESTMIEAYVLGSTVVCEEVEVGKRKNIKIIPMQYHKILDKAEKRLLNLRKKIEEEKNIKDEPTDPAIKETLAQKTIVDYYK</sequence>
<accession>A0A2A2H980</accession>
<dbReference type="RefSeq" id="WP_069584394.1">
    <property type="nucleotide sequence ID" value="NZ_LMVM01000001.1"/>
</dbReference>
<dbReference type="OrthoDB" id="137416at2157"/>
<evidence type="ECO:0008006" key="3">
    <source>
        <dbReference type="Google" id="ProtNLM"/>
    </source>
</evidence>
<keyword evidence="2" id="KW-1185">Reference proteome</keyword>
<evidence type="ECO:0000313" key="2">
    <source>
        <dbReference type="Proteomes" id="UP000217784"/>
    </source>
</evidence>